<sequence length="93" mass="11055">PTTDEIENTLNNWLNEIGGDYREVYGNRRVYDYSEKVDKNSKFYKQYTALTSTLNDKILLPYRIHPQAIYYSRLLDTKSLPEPQNSKEVNEKF</sequence>
<dbReference type="EMBL" id="CAJVPW010035702">
    <property type="protein sequence ID" value="CAG8736195.1"/>
    <property type="molecule type" value="Genomic_DNA"/>
</dbReference>
<comment type="caution">
    <text evidence="1">The sequence shown here is derived from an EMBL/GenBank/DDBJ whole genome shotgun (WGS) entry which is preliminary data.</text>
</comment>
<organism evidence="1 2">
    <name type="scientific">Cetraspora pellucida</name>
    <dbReference type="NCBI Taxonomy" id="1433469"/>
    <lineage>
        <taxon>Eukaryota</taxon>
        <taxon>Fungi</taxon>
        <taxon>Fungi incertae sedis</taxon>
        <taxon>Mucoromycota</taxon>
        <taxon>Glomeromycotina</taxon>
        <taxon>Glomeromycetes</taxon>
        <taxon>Diversisporales</taxon>
        <taxon>Gigasporaceae</taxon>
        <taxon>Cetraspora</taxon>
    </lineage>
</organism>
<gene>
    <name evidence="1" type="ORF">SPELUC_LOCUS13458</name>
</gene>
<evidence type="ECO:0000313" key="1">
    <source>
        <dbReference type="EMBL" id="CAG8736195.1"/>
    </source>
</evidence>
<keyword evidence="2" id="KW-1185">Reference proteome</keyword>
<reference evidence="1" key="1">
    <citation type="submission" date="2021-06" db="EMBL/GenBank/DDBJ databases">
        <authorList>
            <person name="Kallberg Y."/>
            <person name="Tangrot J."/>
            <person name="Rosling A."/>
        </authorList>
    </citation>
    <scope>NUCLEOTIDE SEQUENCE</scope>
    <source>
        <strain evidence="1">28 12/20/2015</strain>
    </source>
</reference>
<dbReference type="Proteomes" id="UP000789366">
    <property type="component" value="Unassembled WGS sequence"/>
</dbReference>
<name>A0ACA9Q6J0_9GLOM</name>
<protein>
    <submittedName>
        <fullName evidence="1">13819_t:CDS:1</fullName>
    </submittedName>
</protein>
<feature type="non-terminal residue" evidence="1">
    <location>
        <position position="1"/>
    </location>
</feature>
<proteinExistence type="predicted"/>
<evidence type="ECO:0000313" key="2">
    <source>
        <dbReference type="Proteomes" id="UP000789366"/>
    </source>
</evidence>
<accession>A0ACA9Q6J0</accession>